<protein>
    <submittedName>
        <fullName evidence="1">Uncharacterized protein</fullName>
    </submittedName>
</protein>
<organism evidence="1 2">
    <name type="scientific">Pseudomassariella vexata</name>
    <dbReference type="NCBI Taxonomy" id="1141098"/>
    <lineage>
        <taxon>Eukaryota</taxon>
        <taxon>Fungi</taxon>
        <taxon>Dikarya</taxon>
        <taxon>Ascomycota</taxon>
        <taxon>Pezizomycotina</taxon>
        <taxon>Sordariomycetes</taxon>
        <taxon>Xylariomycetidae</taxon>
        <taxon>Amphisphaeriales</taxon>
        <taxon>Pseudomassariaceae</taxon>
        <taxon>Pseudomassariella</taxon>
    </lineage>
</organism>
<proteinExistence type="predicted"/>
<dbReference type="AlphaFoldDB" id="A0A1Y2DSI8"/>
<accession>A0A1Y2DSI8</accession>
<dbReference type="RefSeq" id="XP_040714087.1">
    <property type="nucleotide sequence ID" value="XM_040860555.1"/>
</dbReference>
<evidence type="ECO:0000313" key="1">
    <source>
        <dbReference type="EMBL" id="ORY62251.1"/>
    </source>
</evidence>
<sequence>MVTLYLCHHHHHACKLRVPVRYLSGVPVHEAHWRRLLWDDPPIRPVYRFHCVAG</sequence>
<dbReference type="InParanoid" id="A0A1Y2DSI8"/>
<reference evidence="1 2" key="1">
    <citation type="submission" date="2016-07" db="EMBL/GenBank/DDBJ databases">
        <title>Pervasive Adenine N6-methylation of Active Genes in Fungi.</title>
        <authorList>
            <consortium name="DOE Joint Genome Institute"/>
            <person name="Mondo S.J."/>
            <person name="Dannebaum R.O."/>
            <person name="Kuo R.C."/>
            <person name="Labutti K."/>
            <person name="Haridas S."/>
            <person name="Kuo A."/>
            <person name="Salamov A."/>
            <person name="Ahrendt S.R."/>
            <person name="Lipzen A."/>
            <person name="Sullivan W."/>
            <person name="Andreopoulos W.B."/>
            <person name="Clum A."/>
            <person name="Lindquist E."/>
            <person name="Daum C."/>
            <person name="Ramamoorthy G.K."/>
            <person name="Gryganskyi A."/>
            <person name="Culley D."/>
            <person name="Magnuson J.K."/>
            <person name="James T.Y."/>
            <person name="O'Malley M.A."/>
            <person name="Stajich J.E."/>
            <person name="Spatafora J.W."/>
            <person name="Visel A."/>
            <person name="Grigoriev I.V."/>
        </authorList>
    </citation>
    <scope>NUCLEOTIDE SEQUENCE [LARGE SCALE GENOMIC DNA]</scope>
    <source>
        <strain evidence="1 2">CBS 129021</strain>
    </source>
</reference>
<dbReference type="EMBL" id="MCFJ01000009">
    <property type="protein sequence ID" value="ORY62251.1"/>
    <property type="molecule type" value="Genomic_DNA"/>
</dbReference>
<dbReference type="GeneID" id="63776767"/>
<gene>
    <name evidence="1" type="ORF">BCR38DRAFT_437944</name>
</gene>
<evidence type="ECO:0000313" key="2">
    <source>
        <dbReference type="Proteomes" id="UP000193689"/>
    </source>
</evidence>
<name>A0A1Y2DSI8_9PEZI</name>
<dbReference type="Proteomes" id="UP000193689">
    <property type="component" value="Unassembled WGS sequence"/>
</dbReference>
<comment type="caution">
    <text evidence="1">The sequence shown here is derived from an EMBL/GenBank/DDBJ whole genome shotgun (WGS) entry which is preliminary data.</text>
</comment>
<keyword evidence="2" id="KW-1185">Reference proteome</keyword>